<feature type="signal peptide" evidence="1">
    <location>
        <begin position="1"/>
        <end position="22"/>
    </location>
</feature>
<dbReference type="EMBL" id="JADIMT010000095">
    <property type="protein sequence ID" value="MBO8436971.1"/>
    <property type="molecule type" value="Genomic_DNA"/>
</dbReference>
<protein>
    <submittedName>
        <fullName evidence="2">Uncharacterized protein</fullName>
    </submittedName>
</protein>
<name>A0A9D9H5D0_9SPIO</name>
<dbReference type="PROSITE" id="PS51257">
    <property type="entry name" value="PROKAR_LIPOPROTEIN"/>
    <property type="match status" value="1"/>
</dbReference>
<organism evidence="2 3">
    <name type="scientific">Candidatus Ornithospirochaeta stercoripullorum</name>
    <dbReference type="NCBI Taxonomy" id="2840899"/>
    <lineage>
        <taxon>Bacteria</taxon>
        <taxon>Pseudomonadati</taxon>
        <taxon>Spirochaetota</taxon>
        <taxon>Spirochaetia</taxon>
        <taxon>Spirochaetales</taxon>
        <taxon>Spirochaetaceae</taxon>
        <taxon>Spirochaetaceae incertae sedis</taxon>
        <taxon>Candidatus Ornithospirochaeta</taxon>
    </lineage>
</organism>
<reference evidence="2" key="1">
    <citation type="submission" date="2020-10" db="EMBL/GenBank/DDBJ databases">
        <authorList>
            <person name="Gilroy R."/>
        </authorList>
    </citation>
    <scope>NUCLEOTIDE SEQUENCE</scope>
    <source>
        <strain evidence="2">7293</strain>
    </source>
</reference>
<proteinExistence type="predicted"/>
<evidence type="ECO:0000256" key="1">
    <source>
        <dbReference type="SAM" id="SignalP"/>
    </source>
</evidence>
<gene>
    <name evidence="2" type="ORF">IAA97_08340</name>
</gene>
<reference evidence="2" key="2">
    <citation type="journal article" date="2021" name="PeerJ">
        <title>Extensive microbial diversity within the chicken gut microbiome revealed by metagenomics and culture.</title>
        <authorList>
            <person name="Gilroy R."/>
            <person name="Ravi A."/>
            <person name="Getino M."/>
            <person name="Pursley I."/>
            <person name="Horton D.L."/>
            <person name="Alikhan N.F."/>
            <person name="Baker D."/>
            <person name="Gharbi K."/>
            <person name="Hall N."/>
            <person name="Watson M."/>
            <person name="Adriaenssens E.M."/>
            <person name="Foster-Nyarko E."/>
            <person name="Jarju S."/>
            <person name="Secka A."/>
            <person name="Antonio M."/>
            <person name="Oren A."/>
            <person name="Chaudhuri R.R."/>
            <person name="La Ragione R."/>
            <person name="Hildebrand F."/>
            <person name="Pallen M.J."/>
        </authorList>
    </citation>
    <scope>NUCLEOTIDE SEQUENCE</scope>
    <source>
        <strain evidence="2">7293</strain>
    </source>
</reference>
<accession>A0A9D9H5D0</accession>
<dbReference type="AlphaFoldDB" id="A0A9D9H5D0"/>
<keyword evidence="1" id="KW-0732">Signal</keyword>
<sequence length="419" mass="44100">MKRTILIGVLAALMLFAFTACDNTASTGYEQAVISITAEGTPEYFVGDEVALSDYTVTATRFNGETFTVPAADLALSSNAVVEGEAKKAATITYTGFTYGGATVSTDVLATGYTLDAINVAVKDGQKTYYKNSSTENLNDDYTVTAYALDNDEVVYERELASDEFTIESAGFISDEKFTKTGEATLTFKVGAATPAAIEDGENTATLIVMEDYLESFDFEVLAEGATTAYAIEGATIADAEDYIVVTYTMASGNVVKSTDSNVSTNYPKATSTAAWNAEVTANTSKFEEGKTYTITVTANTGATDEATKVSHDVTAEPNKIVSFKVTLTGAEAITAGTEISIDDATAVTATWADQAVGAVEGVTPAVLLENLVMTVNGAEVEAYTVPNNYPAGTELPITFSLSNYPDAECKTTLSTKAN</sequence>
<feature type="chain" id="PRO_5039704826" evidence="1">
    <location>
        <begin position="23"/>
        <end position="419"/>
    </location>
</feature>
<dbReference type="Proteomes" id="UP000823615">
    <property type="component" value="Unassembled WGS sequence"/>
</dbReference>
<evidence type="ECO:0000313" key="2">
    <source>
        <dbReference type="EMBL" id="MBO8436971.1"/>
    </source>
</evidence>
<evidence type="ECO:0000313" key="3">
    <source>
        <dbReference type="Proteomes" id="UP000823615"/>
    </source>
</evidence>
<comment type="caution">
    <text evidence="2">The sequence shown here is derived from an EMBL/GenBank/DDBJ whole genome shotgun (WGS) entry which is preliminary data.</text>
</comment>